<dbReference type="Proteomes" id="UP000215033">
    <property type="component" value="Chromosome 1"/>
</dbReference>
<dbReference type="RefSeq" id="WP_085363968.1">
    <property type="nucleotide sequence ID" value="NZ_LT906434.1"/>
</dbReference>
<name>A0A1X3CR52_9NEIS</name>
<sequence length="224" mass="25786">MRTAVLIDGAFFIKRIRHFEKHNAYNAKRISSLAFRLSLLHLSQKINGAKQHDSLYRIFFYDCAPLEKKMHNPISKKLIDFSKSDEAVFRRELHKELIKTRKLALRLGKLSDQLTHWRLKPAVMNKLLKGQIGQADITENDVVIDVKQKGVDMRIALDIASITLKKQADRIILISGDSDFVPAAKLARREGIDFILDPMWQNIPEDLFEHIDGLRSTYPISTPK</sequence>
<dbReference type="CDD" id="cd18722">
    <property type="entry name" value="PIN_NicB-like"/>
    <property type="match status" value="1"/>
</dbReference>
<evidence type="ECO:0000313" key="7">
    <source>
        <dbReference type="Proteomes" id="UP000254055"/>
    </source>
</evidence>
<evidence type="ECO:0000313" key="3">
    <source>
        <dbReference type="EMBL" id="SNU78929.1"/>
    </source>
</evidence>
<keyword evidence="2" id="KW-0347">Helicase</keyword>
<gene>
    <name evidence="2" type="ORF">BWD10_08615</name>
    <name evidence="4" type="ORF">NCTC12229_01508</name>
    <name evidence="3" type="ORF">SAMEA4504057_00415</name>
</gene>
<keyword evidence="5" id="KW-1185">Reference proteome</keyword>
<dbReference type="EMBL" id="MTBM01000011">
    <property type="protein sequence ID" value="OSI09657.1"/>
    <property type="molecule type" value="Genomic_DNA"/>
</dbReference>
<keyword evidence="2" id="KW-0547">Nucleotide-binding</keyword>
<dbReference type="EMBL" id="LT906434">
    <property type="protein sequence ID" value="SNU78929.1"/>
    <property type="molecule type" value="Genomic_DNA"/>
</dbReference>
<dbReference type="Gene3D" id="3.40.50.1010">
    <property type="entry name" value="5'-nuclease"/>
    <property type="match status" value="1"/>
</dbReference>
<dbReference type="GO" id="GO:0004540">
    <property type="term" value="F:RNA nuclease activity"/>
    <property type="evidence" value="ECO:0007669"/>
    <property type="project" value="InterPro"/>
</dbReference>
<dbReference type="Proteomes" id="UP000193466">
    <property type="component" value="Unassembled WGS sequence"/>
</dbReference>
<evidence type="ECO:0000313" key="2">
    <source>
        <dbReference type="EMBL" id="OSI09657.1"/>
    </source>
</evidence>
<protein>
    <submittedName>
        <fullName evidence="2">Helicase</fullName>
    </submittedName>
    <submittedName>
        <fullName evidence="4">NYN domain</fullName>
    </submittedName>
</protein>
<dbReference type="InterPro" id="IPR021139">
    <property type="entry name" value="NYN"/>
</dbReference>
<reference evidence="2 5" key="1">
    <citation type="submission" date="2017-01" db="EMBL/GenBank/DDBJ databases">
        <authorList>
            <person name="Wolfgang W.J."/>
            <person name="Cole J."/>
            <person name="Wroblewski D."/>
            <person name="Mcginnis J."/>
            <person name="Musser K.A."/>
        </authorList>
    </citation>
    <scope>NUCLEOTIDE SEQUENCE [LARGE SCALE GENOMIC DNA]</scope>
    <source>
        <strain evidence="2 5">DSM 21643</strain>
    </source>
</reference>
<proteinExistence type="predicted"/>
<dbReference type="Pfam" id="PF01936">
    <property type="entry name" value="NYN"/>
    <property type="match status" value="1"/>
</dbReference>
<reference evidence="3 6" key="2">
    <citation type="submission" date="2017-06" db="EMBL/GenBank/DDBJ databases">
        <authorList>
            <consortium name="Pathogen Informatics"/>
        </authorList>
    </citation>
    <scope>NUCLEOTIDE SEQUENCE [LARGE SCALE GENOMIC DNA]</scope>
    <source>
        <strain evidence="3 6">NCTC12230</strain>
    </source>
</reference>
<dbReference type="AlphaFoldDB" id="A0A1X3CR52"/>
<evidence type="ECO:0000313" key="5">
    <source>
        <dbReference type="Proteomes" id="UP000193466"/>
    </source>
</evidence>
<keyword evidence="2" id="KW-0067">ATP-binding</keyword>
<dbReference type="KEGG" id="nzo:SAMEA4504057_0415"/>
<evidence type="ECO:0000313" key="4">
    <source>
        <dbReference type="EMBL" id="SUA44024.1"/>
    </source>
</evidence>
<dbReference type="STRING" id="326523.BWD10_08615"/>
<evidence type="ECO:0000313" key="6">
    <source>
        <dbReference type="Proteomes" id="UP000215033"/>
    </source>
</evidence>
<dbReference type="Proteomes" id="UP000254055">
    <property type="component" value="Unassembled WGS sequence"/>
</dbReference>
<evidence type="ECO:0000259" key="1">
    <source>
        <dbReference type="Pfam" id="PF01936"/>
    </source>
</evidence>
<organism evidence="4 7">
    <name type="scientific">Neisseria zoodegmatis</name>
    <dbReference type="NCBI Taxonomy" id="326523"/>
    <lineage>
        <taxon>Bacteria</taxon>
        <taxon>Pseudomonadati</taxon>
        <taxon>Pseudomonadota</taxon>
        <taxon>Betaproteobacteria</taxon>
        <taxon>Neisseriales</taxon>
        <taxon>Neisseriaceae</taxon>
        <taxon>Neisseria</taxon>
    </lineage>
</organism>
<reference evidence="4 7" key="3">
    <citation type="submission" date="2018-06" db="EMBL/GenBank/DDBJ databases">
        <authorList>
            <consortium name="Pathogen Informatics"/>
            <person name="Doyle S."/>
        </authorList>
    </citation>
    <scope>NUCLEOTIDE SEQUENCE [LARGE SCALE GENOMIC DNA]</scope>
    <source>
        <strain evidence="4 7">NCTC12229</strain>
    </source>
</reference>
<dbReference type="EMBL" id="UGRS01000002">
    <property type="protein sequence ID" value="SUA44024.1"/>
    <property type="molecule type" value="Genomic_DNA"/>
</dbReference>
<dbReference type="OrthoDB" id="9794137at2"/>
<feature type="domain" description="NYN" evidence="1">
    <location>
        <begin position="146"/>
        <end position="193"/>
    </location>
</feature>
<accession>A0A1X3CR52</accession>
<dbReference type="GO" id="GO:0004386">
    <property type="term" value="F:helicase activity"/>
    <property type="evidence" value="ECO:0007669"/>
    <property type="project" value="UniProtKB-KW"/>
</dbReference>
<keyword evidence="2" id="KW-0378">Hydrolase</keyword>